<evidence type="ECO:0000313" key="1">
    <source>
        <dbReference type="EMBL" id="ALN57308.1"/>
    </source>
</evidence>
<evidence type="ECO:0000313" key="2">
    <source>
        <dbReference type="Proteomes" id="UP000061569"/>
    </source>
</evidence>
<dbReference type="AlphaFoldDB" id="A0A0S2DFJ9"/>
<dbReference type="RefSeq" id="WP_057947168.1">
    <property type="nucleotide sequence ID" value="NZ_CP067396.1"/>
</dbReference>
<reference evidence="1 2" key="1">
    <citation type="submission" date="2015-11" db="EMBL/GenBank/DDBJ databases">
        <title>Genome sequences of Lysobacter enzymogenes strain C3 and Lysobacter antibioticus ATCC 29479.</title>
        <authorList>
            <person name="Kobayashi D.Y."/>
        </authorList>
    </citation>
    <scope>NUCLEOTIDE SEQUENCE [LARGE SCALE GENOMIC DNA]</scope>
    <source>
        <strain evidence="1 2">C3</strain>
    </source>
</reference>
<dbReference type="EMBL" id="CP013140">
    <property type="protein sequence ID" value="ALN57308.1"/>
    <property type="molecule type" value="Genomic_DNA"/>
</dbReference>
<gene>
    <name evidence="1" type="ORF">GLE_1957</name>
</gene>
<dbReference type="OrthoDB" id="5966734at2"/>
<dbReference type="InterPro" id="IPR046494">
    <property type="entry name" value="DUF6587"/>
</dbReference>
<dbReference type="KEGG" id="lez:GLE_1957"/>
<proteinExistence type="predicted"/>
<name>A0A0S2DFJ9_LYSEN</name>
<dbReference type="PATRIC" id="fig|69.6.peg.1922"/>
<organism evidence="1 2">
    <name type="scientific">Lysobacter enzymogenes</name>
    <dbReference type="NCBI Taxonomy" id="69"/>
    <lineage>
        <taxon>Bacteria</taxon>
        <taxon>Pseudomonadati</taxon>
        <taxon>Pseudomonadota</taxon>
        <taxon>Gammaproteobacteria</taxon>
        <taxon>Lysobacterales</taxon>
        <taxon>Lysobacteraceae</taxon>
        <taxon>Lysobacter</taxon>
    </lineage>
</organism>
<dbReference type="STRING" id="69.GLE_1957"/>
<accession>A0A0S2DFJ9</accession>
<sequence length="80" mass="8329">MSAGLFAQYVAIAIAVLVSAIVVARKQFPGAVRRLRIACALPLVREGRPPWLRSLGKRIAPPARASGPNCGGCDSCGPSD</sequence>
<protein>
    <submittedName>
        <fullName evidence="1">Uncharacterized protein</fullName>
    </submittedName>
</protein>
<dbReference type="Proteomes" id="UP000061569">
    <property type="component" value="Chromosome"/>
</dbReference>
<dbReference type="Pfam" id="PF20228">
    <property type="entry name" value="DUF6587"/>
    <property type="match status" value="1"/>
</dbReference>